<reference evidence="2" key="1">
    <citation type="submission" date="2013-02" db="EMBL/GenBank/DDBJ databases">
        <authorList>
            <person name="Hughes D."/>
        </authorList>
    </citation>
    <scope>NUCLEOTIDE SEQUENCE</scope>
    <source>
        <strain>Durham</strain>
        <strain evidence="2">NC isolate 2 -- Noor lab</strain>
    </source>
</reference>
<dbReference type="Proteomes" id="UP000015102">
    <property type="component" value="Unassembled WGS sequence"/>
</dbReference>
<dbReference type="EMBL" id="CAQQ02076435">
    <property type="status" value="NOT_ANNOTATED_CDS"/>
    <property type="molecule type" value="Genomic_DNA"/>
</dbReference>
<organism evidence="1 2">
    <name type="scientific">Megaselia scalaris</name>
    <name type="common">Humpbacked fly</name>
    <name type="synonym">Phora scalaris</name>
    <dbReference type="NCBI Taxonomy" id="36166"/>
    <lineage>
        <taxon>Eukaryota</taxon>
        <taxon>Metazoa</taxon>
        <taxon>Ecdysozoa</taxon>
        <taxon>Arthropoda</taxon>
        <taxon>Hexapoda</taxon>
        <taxon>Insecta</taxon>
        <taxon>Pterygota</taxon>
        <taxon>Neoptera</taxon>
        <taxon>Endopterygota</taxon>
        <taxon>Diptera</taxon>
        <taxon>Brachycera</taxon>
        <taxon>Muscomorpha</taxon>
        <taxon>Platypezoidea</taxon>
        <taxon>Phoridae</taxon>
        <taxon>Megaseliini</taxon>
        <taxon>Megaselia</taxon>
    </lineage>
</organism>
<dbReference type="EMBL" id="CAQQ02076436">
    <property type="status" value="NOT_ANNOTATED_CDS"/>
    <property type="molecule type" value="Genomic_DNA"/>
</dbReference>
<dbReference type="AlphaFoldDB" id="T1GVQ1"/>
<dbReference type="EnsemblMetazoa" id="MESCA007865-RA">
    <property type="protein sequence ID" value="MESCA007865-PA"/>
    <property type="gene ID" value="MESCA007865"/>
</dbReference>
<proteinExistence type="predicted"/>
<evidence type="ECO:0000313" key="1">
    <source>
        <dbReference type="EnsemblMetazoa" id="MESCA007865-PA"/>
    </source>
</evidence>
<reference evidence="1" key="2">
    <citation type="submission" date="2015-06" db="UniProtKB">
        <authorList>
            <consortium name="EnsemblMetazoa"/>
        </authorList>
    </citation>
    <scope>IDENTIFICATION</scope>
</reference>
<keyword evidence="2" id="KW-1185">Reference proteome</keyword>
<protein>
    <submittedName>
        <fullName evidence="1">Uncharacterized protein</fullName>
    </submittedName>
</protein>
<dbReference type="HOGENOM" id="CLU_2323038_0_0_1"/>
<sequence length="99" mass="11614">MQWEDFFKELLNDNESRTLPQRNQSQKLKAIQLLENNKSAEQFHIPHNKMEGPRDIRTVVDLAGSLIHSKFLSFKYWAETVSTVIYTLSRFGRSSVEDK</sequence>
<evidence type="ECO:0000313" key="2">
    <source>
        <dbReference type="Proteomes" id="UP000015102"/>
    </source>
</evidence>
<accession>T1GVQ1</accession>
<name>T1GVQ1_MEGSC</name>